<dbReference type="AlphaFoldDB" id="A0A2P5WWF6"/>
<evidence type="ECO:0000256" key="1">
    <source>
        <dbReference type="SAM" id="MobiDB-lite"/>
    </source>
</evidence>
<proteinExistence type="predicted"/>
<dbReference type="EMBL" id="KZ666285">
    <property type="protein sequence ID" value="PPR95399.1"/>
    <property type="molecule type" value="Genomic_DNA"/>
</dbReference>
<protein>
    <submittedName>
        <fullName evidence="2">Uncharacterized protein</fullName>
    </submittedName>
</protein>
<feature type="region of interest" description="Disordered" evidence="1">
    <location>
        <begin position="1"/>
        <end position="49"/>
    </location>
</feature>
<dbReference type="Proteomes" id="UP000239757">
    <property type="component" value="Unassembled WGS sequence"/>
</dbReference>
<evidence type="ECO:0000313" key="3">
    <source>
        <dbReference type="Proteomes" id="UP000239757"/>
    </source>
</evidence>
<gene>
    <name evidence="2" type="ORF">GOBAR_AA25270</name>
</gene>
<reference evidence="2 3" key="1">
    <citation type="submission" date="2015-01" db="EMBL/GenBank/DDBJ databases">
        <title>Genome of allotetraploid Gossypium barbadense reveals genomic plasticity and fiber elongation in cotton evolution.</title>
        <authorList>
            <person name="Chen X."/>
            <person name="Liu X."/>
            <person name="Zhao B."/>
            <person name="Zheng H."/>
            <person name="Hu Y."/>
            <person name="Lu G."/>
            <person name="Yang C."/>
            <person name="Chen J."/>
            <person name="Shan C."/>
            <person name="Zhang L."/>
            <person name="Zhou Y."/>
            <person name="Wang L."/>
            <person name="Guo W."/>
            <person name="Bai Y."/>
            <person name="Ruan J."/>
            <person name="Shangguan X."/>
            <person name="Mao Y."/>
            <person name="Jiang J."/>
            <person name="Zhu Y."/>
            <person name="Lei J."/>
            <person name="Kang H."/>
            <person name="Chen S."/>
            <person name="He X."/>
            <person name="Wang R."/>
            <person name="Wang Y."/>
            <person name="Chen J."/>
            <person name="Wang L."/>
            <person name="Yu S."/>
            <person name="Wang B."/>
            <person name="Wei J."/>
            <person name="Song S."/>
            <person name="Lu X."/>
            <person name="Gao Z."/>
            <person name="Gu W."/>
            <person name="Deng X."/>
            <person name="Ma D."/>
            <person name="Wang S."/>
            <person name="Liang W."/>
            <person name="Fang L."/>
            <person name="Cai C."/>
            <person name="Zhu X."/>
            <person name="Zhou B."/>
            <person name="Zhang Y."/>
            <person name="Chen Z."/>
            <person name="Xu S."/>
            <person name="Zhu R."/>
            <person name="Wang S."/>
            <person name="Zhang T."/>
            <person name="Zhao G."/>
        </authorList>
    </citation>
    <scope>NUCLEOTIDE SEQUENCE [LARGE SCALE GENOMIC DNA]</scope>
    <source>
        <strain evidence="3">cv. Xinhai21</strain>
        <tissue evidence="2">Leaf</tissue>
    </source>
</reference>
<organism evidence="2 3">
    <name type="scientific">Gossypium barbadense</name>
    <name type="common">Sea Island cotton</name>
    <name type="synonym">Hibiscus barbadensis</name>
    <dbReference type="NCBI Taxonomy" id="3634"/>
    <lineage>
        <taxon>Eukaryota</taxon>
        <taxon>Viridiplantae</taxon>
        <taxon>Streptophyta</taxon>
        <taxon>Embryophyta</taxon>
        <taxon>Tracheophyta</taxon>
        <taxon>Spermatophyta</taxon>
        <taxon>Magnoliopsida</taxon>
        <taxon>eudicotyledons</taxon>
        <taxon>Gunneridae</taxon>
        <taxon>Pentapetalae</taxon>
        <taxon>rosids</taxon>
        <taxon>malvids</taxon>
        <taxon>Malvales</taxon>
        <taxon>Malvaceae</taxon>
        <taxon>Malvoideae</taxon>
        <taxon>Gossypium</taxon>
    </lineage>
</organism>
<dbReference type="OrthoDB" id="1685790at2759"/>
<sequence>MENGQISRPCPNAVGNPDYRPWEHMTNTRGKKSAVLASKKRKGSGATSSSATTEFRLNSLVRQLSVPEFSVALGLYTDEFMEADDFPHLHRQIHYSPSSCWDSLSPIAGAYDPSRSKASALSPALRYIHALLAYTLTRLTFWAAEHIAAILITHTHRSDVPTRHLSFKRFSRLVLLRNIQTILWGKIIHDCHVLLDHDHSYHDTNHHDNLFIWHYDCGTQPLPPSEYPAPPSPLSSYVIVH</sequence>
<name>A0A2P5WWF6_GOSBA</name>
<evidence type="ECO:0000313" key="2">
    <source>
        <dbReference type="EMBL" id="PPR95399.1"/>
    </source>
</evidence>
<accession>A0A2P5WWF6</accession>